<evidence type="ECO:0000313" key="15">
    <source>
        <dbReference type="EMBL" id="MXU97235.1"/>
    </source>
</evidence>
<dbReference type="SMART" id="SM00980">
    <property type="entry name" value="THAP"/>
    <property type="match status" value="1"/>
</dbReference>
<accession>A0A6B0V603</accession>
<evidence type="ECO:0000256" key="12">
    <source>
        <dbReference type="PROSITE-ProRule" id="PRU00309"/>
    </source>
</evidence>
<comment type="similarity">
    <text evidence="2">Belongs to the THAP1 family.</text>
</comment>
<evidence type="ECO:0000256" key="10">
    <source>
        <dbReference type="ARBA" id="ARBA00023242"/>
    </source>
</evidence>
<keyword evidence="8 12" id="KW-0238">DNA-binding</keyword>
<reference evidence="15" key="1">
    <citation type="submission" date="2019-12" db="EMBL/GenBank/DDBJ databases">
        <title>An insight into the sialome of adult female Ixodes ricinus ticks feeding for 6 days.</title>
        <authorList>
            <person name="Perner J."/>
            <person name="Ribeiro J.M.C."/>
        </authorList>
    </citation>
    <scope>NUCLEOTIDE SEQUENCE</scope>
    <source>
        <strain evidence="15">Semi-engorged</strain>
        <tissue evidence="15">Salivary glands</tissue>
    </source>
</reference>
<evidence type="ECO:0000256" key="1">
    <source>
        <dbReference type="ARBA" id="ARBA00004642"/>
    </source>
</evidence>
<evidence type="ECO:0000256" key="6">
    <source>
        <dbReference type="ARBA" id="ARBA00023015"/>
    </source>
</evidence>
<evidence type="ECO:0000256" key="7">
    <source>
        <dbReference type="ARBA" id="ARBA00023054"/>
    </source>
</evidence>
<keyword evidence="7" id="KW-0175">Coiled coil</keyword>
<feature type="compositionally biased region" description="Polar residues" evidence="13">
    <location>
        <begin position="162"/>
        <end position="171"/>
    </location>
</feature>
<keyword evidence="3" id="KW-0479">Metal-binding</keyword>
<evidence type="ECO:0000256" key="5">
    <source>
        <dbReference type="ARBA" id="ARBA00022833"/>
    </source>
</evidence>
<evidence type="ECO:0000256" key="2">
    <source>
        <dbReference type="ARBA" id="ARBA00006177"/>
    </source>
</evidence>
<dbReference type="InterPro" id="IPR038441">
    <property type="entry name" value="THAP_Znf_sf"/>
</dbReference>
<evidence type="ECO:0000256" key="13">
    <source>
        <dbReference type="SAM" id="MobiDB-lite"/>
    </source>
</evidence>
<dbReference type="PANTHER" id="PTHR46600:SF1">
    <property type="entry name" value="THAP DOMAIN-CONTAINING PROTEIN 1"/>
    <property type="match status" value="1"/>
</dbReference>
<evidence type="ECO:0000256" key="3">
    <source>
        <dbReference type="ARBA" id="ARBA00022723"/>
    </source>
</evidence>
<keyword evidence="4 12" id="KW-0863">Zinc-finger</keyword>
<evidence type="ECO:0000256" key="9">
    <source>
        <dbReference type="ARBA" id="ARBA00023163"/>
    </source>
</evidence>
<evidence type="ECO:0000256" key="4">
    <source>
        <dbReference type="ARBA" id="ARBA00022771"/>
    </source>
</evidence>
<organism evidence="15">
    <name type="scientific">Ixodes ricinus</name>
    <name type="common">Common tick</name>
    <name type="synonym">Acarus ricinus</name>
    <dbReference type="NCBI Taxonomy" id="34613"/>
    <lineage>
        <taxon>Eukaryota</taxon>
        <taxon>Metazoa</taxon>
        <taxon>Ecdysozoa</taxon>
        <taxon>Arthropoda</taxon>
        <taxon>Chelicerata</taxon>
        <taxon>Arachnida</taxon>
        <taxon>Acari</taxon>
        <taxon>Parasitiformes</taxon>
        <taxon>Ixodida</taxon>
        <taxon>Ixodoidea</taxon>
        <taxon>Ixodidae</taxon>
        <taxon>Ixodinae</taxon>
        <taxon>Ixodes</taxon>
    </lineage>
</organism>
<feature type="region of interest" description="Disordered" evidence="13">
    <location>
        <begin position="93"/>
        <end position="194"/>
    </location>
</feature>
<feature type="region of interest" description="Disordered" evidence="13">
    <location>
        <begin position="232"/>
        <end position="255"/>
    </location>
</feature>
<dbReference type="GO" id="GO:0008270">
    <property type="term" value="F:zinc ion binding"/>
    <property type="evidence" value="ECO:0007669"/>
    <property type="project" value="UniProtKB-KW"/>
</dbReference>
<sequence>MVRHCAVEDCGNFLIRCGRPIHQFPKDEQLRALWIRLARPSFPTWLPTDSDRLCSDHFRDEDYERSPRVMESVGVPVRNVRLKPGVLPSYFSKKRKSDEHSEALDKRRKVGHFGPDEFQIAPRRTSSEEEKNANDVQDDSAVQESESILPDDGPGWGGSSDESTISANTIKTEPPDYVEQDKEPGSHFASVKSESQHYLEDWEHNSRVAALTKGLDGSSGNSAMTAVTIKTEPPEHVEQDEEPCSHLVSVKSGQS</sequence>
<keyword evidence="5" id="KW-0862">Zinc</keyword>
<comment type="subcellular location">
    <subcellularLocation>
        <location evidence="1">Nucleus</location>
        <location evidence="1">Nucleoplasm</location>
    </subcellularLocation>
</comment>
<feature type="domain" description="THAP-type" evidence="14">
    <location>
        <begin position="1"/>
        <end position="91"/>
    </location>
</feature>
<dbReference type="InterPro" id="IPR006612">
    <property type="entry name" value="THAP_Znf"/>
</dbReference>
<feature type="compositionally biased region" description="Basic and acidic residues" evidence="13">
    <location>
        <begin position="96"/>
        <end position="105"/>
    </location>
</feature>
<evidence type="ECO:0000256" key="11">
    <source>
        <dbReference type="ARBA" id="ARBA00023306"/>
    </source>
</evidence>
<keyword evidence="9" id="KW-0804">Transcription</keyword>
<dbReference type="PROSITE" id="PS50950">
    <property type="entry name" value="ZF_THAP"/>
    <property type="match status" value="1"/>
</dbReference>
<dbReference type="AlphaFoldDB" id="A0A6B0V603"/>
<protein>
    <recommendedName>
        <fullName evidence="14">THAP-type domain-containing protein</fullName>
    </recommendedName>
</protein>
<name>A0A6B0V603_IXORI</name>
<dbReference type="EMBL" id="GIFC01015152">
    <property type="protein sequence ID" value="MXU97235.1"/>
    <property type="molecule type" value="Transcribed_RNA"/>
</dbReference>
<evidence type="ECO:0000256" key="8">
    <source>
        <dbReference type="ARBA" id="ARBA00023125"/>
    </source>
</evidence>
<evidence type="ECO:0000259" key="14">
    <source>
        <dbReference type="PROSITE" id="PS50950"/>
    </source>
</evidence>
<dbReference type="GO" id="GO:0005654">
    <property type="term" value="C:nucleoplasm"/>
    <property type="evidence" value="ECO:0007669"/>
    <property type="project" value="UniProtKB-SubCell"/>
</dbReference>
<dbReference type="SUPFAM" id="SSF57716">
    <property type="entry name" value="Glucocorticoid receptor-like (DNA-binding domain)"/>
    <property type="match status" value="1"/>
</dbReference>
<keyword evidence="6" id="KW-0805">Transcription regulation</keyword>
<dbReference type="GO" id="GO:0043565">
    <property type="term" value="F:sequence-specific DNA binding"/>
    <property type="evidence" value="ECO:0007669"/>
    <property type="project" value="InterPro"/>
</dbReference>
<dbReference type="InterPro" id="IPR026516">
    <property type="entry name" value="THAP1/10"/>
</dbReference>
<dbReference type="Gene3D" id="6.20.210.20">
    <property type="entry name" value="THAP domain"/>
    <property type="match status" value="1"/>
</dbReference>
<dbReference type="Pfam" id="PF05485">
    <property type="entry name" value="THAP"/>
    <property type="match status" value="1"/>
</dbReference>
<proteinExistence type="inferred from homology"/>
<keyword evidence="11" id="KW-0131">Cell cycle</keyword>
<dbReference type="PANTHER" id="PTHR46600">
    <property type="entry name" value="THAP DOMAIN-CONTAINING"/>
    <property type="match status" value="1"/>
</dbReference>
<keyword evidence="10" id="KW-0539">Nucleus</keyword>